<dbReference type="SUPFAM" id="SSF48452">
    <property type="entry name" value="TPR-like"/>
    <property type="match status" value="1"/>
</dbReference>
<dbReference type="RefSeq" id="WP_012825804.1">
    <property type="nucleotide sequence ID" value="NC_013440.1"/>
</dbReference>
<sequence length="184" mass="20268">MRPRHTILLLTSLSTFVALFVLLVQVRADAEVAVPDDALTRARQMFERHSRVRQAGAATPSSAPRTTPVPPPSVATATPARPSARPTAPSRRPRAQMAGSSGDSGELSIDDVRAFYDRGNFFDALEAAERYLRANPDQAYIRRVAVTSACAVGEEATARRYYEQMSKRDQRTVGIRCGRYGVRF</sequence>
<dbReference type="Proteomes" id="UP000001880">
    <property type="component" value="Chromosome"/>
</dbReference>
<dbReference type="HOGENOM" id="CLU_1413413_0_0_7"/>
<evidence type="ECO:0000313" key="3">
    <source>
        <dbReference type="Proteomes" id="UP000001880"/>
    </source>
</evidence>
<gene>
    <name evidence="2" type="ordered locus">Hoch_0539</name>
</gene>
<proteinExistence type="predicted"/>
<dbReference type="AlphaFoldDB" id="D0LLG0"/>
<name>D0LLG0_HALO1</name>
<reference evidence="2 3" key="1">
    <citation type="journal article" date="2010" name="Stand. Genomic Sci.">
        <title>Complete genome sequence of Haliangium ochraceum type strain (SMP-2).</title>
        <authorList>
            <consortium name="US DOE Joint Genome Institute (JGI-PGF)"/>
            <person name="Ivanova N."/>
            <person name="Daum C."/>
            <person name="Lang E."/>
            <person name="Abt B."/>
            <person name="Kopitz M."/>
            <person name="Saunders E."/>
            <person name="Lapidus A."/>
            <person name="Lucas S."/>
            <person name="Glavina Del Rio T."/>
            <person name="Nolan M."/>
            <person name="Tice H."/>
            <person name="Copeland A."/>
            <person name="Cheng J.F."/>
            <person name="Chen F."/>
            <person name="Bruce D."/>
            <person name="Goodwin L."/>
            <person name="Pitluck S."/>
            <person name="Mavromatis K."/>
            <person name="Pati A."/>
            <person name="Mikhailova N."/>
            <person name="Chen A."/>
            <person name="Palaniappan K."/>
            <person name="Land M."/>
            <person name="Hauser L."/>
            <person name="Chang Y.J."/>
            <person name="Jeffries C.D."/>
            <person name="Detter J.C."/>
            <person name="Brettin T."/>
            <person name="Rohde M."/>
            <person name="Goker M."/>
            <person name="Bristow J."/>
            <person name="Markowitz V."/>
            <person name="Eisen J.A."/>
            <person name="Hugenholtz P."/>
            <person name="Kyrpides N.C."/>
            <person name="Klenk H.P."/>
        </authorList>
    </citation>
    <scope>NUCLEOTIDE SEQUENCE [LARGE SCALE GENOMIC DNA]</scope>
    <source>
        <strain evidence="3">DSM 14365 / CIP 107738 / JCM 11303 / AJ 13395 / SMP-2</strain>
    </source>
</reference>
<dbReference type="STRING" id="502025.Hoch_0539"/>
<keyword evidence="3" id="KW-1185">Reference proteome</keyword>
<organism evidence="2 3">
    <name type="scientific">Haliangium ochraceum (strain DSM 14365 / JCM 11303 / SMP-2)</name>
    <dbReference type="NCBI Taxonomy" id="502025"/>
    <lineage>
        <taxon>Bacteria</taxon>
        <taxon>Pseudomonadati</taxon>
        <taxon>Myxococcota</taxon>
        <taxon>Polyangia</taxon>
        <taxon>Haliangiales</taxon>
        <taxon>Kofleriaceae</taxon>
        <taxon>Haliangium</taxon>
    </lineage>
</organism>
<feature type="compositionally biased region" description="Low complexity" evidence="1">
    <location>
        <begin position="57"/>
        <end position="66"/>
    </location>
</feature>
<dbReference type="EMBL" id="CP001804">
    <property type="protein sequence ID" value="ACY13177.1"/>
    <property type="molecule type" value="Genomic_DNA"/>
</dbReference>
<dbReference type="KEGG" id="hoh:Hoch_0539"/>
<evidence type="ECO:0000256" key="1">
    <source>
        <dbReference type="SAM" id="MobiDB-lite"/>
    </source>
</evidence>
<protein>
    <submittedName>
        <fullName evidence="2">Uncharacterized protein</fullName>
    </submittedName>
</protein>
<dbReference type="InterPro" id="IPR011990">
    <property type="entry name" value="TPR-like_helical_dom_sf"/>
</dbReference>
<evidence type="ECO:0000313" key="2">
    <source>
        <dbReference type="EMBL" id="ACY13177.1"/>
    </source>
</evidence>
<feature type="compositionally biased region" description="Low complexity" evidence="1">
    <location>
        <begin position="74"/>
        <end position="90"/>
    </location>
</feature>
<accession>D0LLG0</accession>
<feature type="region of interest" description="Disordered" evidence="1">
    <location>
        <begin position="50"/>
        <end position="105"/>
    </location>
</feature>